<organism evidence="1 2">
    <name type="scientific">Fibrisoma limi BUZ 3</name>
    <dbReference type="NCBI Taxonomy" id="1185876"/>
    <lineage>
        <taxon>Bacteria</taxon>
        <taxon>Pseudomonadati</taxon>
        <taxon>Bacteroidota</taxon>
        <taxon>Cytophagia</taxon>
        <taxon>Cytophagales</taxon>
        <taxon>Spirosomataceae</taxon>
        <taxon>Fibrisoma</taxon>
    </lineage>
</organism>
<evidence type="ECO:0000313" key="1">
    <source>
        <dbReference type="EMBL" id="CCH52100.1"/>
    </source>
</evidence>
<gene>
    <name evidence="1" type="ORF">BN8_01073</name>
</gene>
<dbReference type="AlphaFoldDB" id="I2GDX5"/>
<sequence>MQLLILKLRRWIGRLTGYQPAYASPSEAYQFSNLEEMSQRTFIM</sequence>
<reference evidence="1 2" key="1">
    <citation type="journal article" date="2012" name="J. Bacteriol.">
        <title>Genome Sequence of the Filamentous Bacterium Fibrisoma limi BUZ 3T.</title>
        <authorList>
            <person name="Filippini M."/>
            <person name="Qi W."/>
            <person name="Jaenicke S."/>
            <person name="Goesmann A."/>
            <person name="Smits T.H."/>
            <person name="Bagheri H.C."/>
        </authorList>
    </citation>
    <scope>NUCLEOTIDE SEQUENCE [LARGE SCALE GENOMIC DNA]</scope>
    <source>
        <strain evidence="2">BUZ 3T</strain>
    </source>
</reference>
<proteinExistence type="predicted"/>
<comment type="caution">
    <text evidence="1">The sequence shown here is derived from an EMBL/GenBank/DDBJ whole genome shotgun (WGS) entry which is preliminary data.</text>
</comment>
<dbReference type="RefSeq" id="WP_009280684.1">
    <property type="nucleotide sequence ID" value="NZ_CAIT01000005.1"/>
</dbReference>
<accession>I2GDX5</accession>
<dbReference type="Proteomes" id="UP000009309">
    <property type="component" value="Unassembled WGS sequence"/>
</dbReference>
<keyword evidence="2" id="KW-1185">Reference proteome</keyword>
<evidence type="ECO:0000313" key="2">
    <source>
        <dbReference type="Proteomes" id="UP000009309"/>
    </source>
</evidence>
<protein>
    <submittedName>
        <fullName evidence="1">Uncharacterized protein</fullName>
    </submittedName>
</protein>
<dbReference type="STRING" id="1185876.BN8_01073"/>
<dbReference type="EMBL" id="CAIT01000005">
    <property type="protein sequence ID" value="CCH52100.1"/>
    <property type="molecule type" value="Genomic_DNA"/>
</dbReference>
<name>I2GDX5_9BACT</name>